<accession>A0A4Z1CR23</accession>
<keyword evidence="3" id="KW-0813">Transport</keyword>
<dbReference type="KEGG" id="plia:E4191_20465"/>
<keyword evidence="8 10" id="KW-1133">Transmembrane helix</keyword>
<comment type="similarity">
    <text evidence="2">Belongs to the GSP M family.</text>
</comment>
<dbReference type="GO" id="GO:0005886">
    <property type="term" value="C:plasma membrane"/>
    <property type="evidence" value="ECO:0007669"/>
    <property type="project" value="UniProtKB-SubCell"/>
</dbReference>
<evidence type="ECO:0000256" key="6">
    <source>
        <dbReference type="ARBA" id="ARBA00022692"/>
    </source>
</evidence>
<dbReference type="EMBL" id="SRPG01000027">
    <property type="protein sequence ID" value="TGN67552.1"/>
    <property type="molecule type" value="Genomic_DNA"/>
</dbReference>
<evidence type="ECO:0000256" key="1">
    <source>
        <dbReference type="ARBA" id="ARBA00004377"/>
    </source>
</evidence>
<keyword evidence="6 10" id="KW-0812">Transmembrane</keyword>
<dbReference type="RefSeq" id="WP_135816584.1">
    <property type="nucleotide sequence ID" value="NZ_CP040763.1"/>
</dbReference>
<evidence type="ECO:0000256" key="2">
    <source>
        <dbReference type="ARBA" id="ARBA00010637"/>
    </source>
</evidence>
<dbReference type="GO" id="GO:0015627">
    <property type="term" value="C:type II protein secretion system complex"/>
    <property type="evidence" value="ECO:0007669"/>
    <property type="project" value="InterPro"/>
</dbReference>
<keyword evidence="4" id="KW-1003">Cell membrane</keyword>
<organism evidence="12 14">
    <name type="scientific">Paracoccus liaowanqingii</name>
    <dbReference type="NCBI Taxonomy" id="2560053"/>
    <lineage>
        <taxon>Bacteria</taxon>
        <taxon>Pseudomonadati</taxon>
        <taxon>Pseudomonadota</taxon>
        <taxon>Alphaproteobacteria</taxon>
        <taxon>Rhodobacterales</taxon>
        <taxon>Paracoccaceae</taxon>
        <taxon>Paracoccus</taxon>
    </lineage>
</organism>
<feature type="transmembrane region" description="Helical" evidence="10">
    <location>
        <begin position="21"/>
        <end position="41"/>
    </location>
</feature>
<sequence length="157" mass="17363">MTGTMRDWLPRWLSERTPRERWLLGIGAAVLLVWVAVTLIWQPVQSRRHAASQQIALYDRALVALQMGSVPAAPAGPVDARALNAIVTEAASGFDLTIRRLEPEGERIRVTVDDAAFQTLVLWLEAMARDSALRATELDLSRRPAPGVVNATMVLER</sequence>
<evidence type="ECO:0000313" key="14">
    <source>
        <dbReference type="Proteomes" id="UP000297972"/>
    </source>
</evidence>
<dbReference type="Gene3D" id="3.30.1360.100">
    <property type="entry name" value="General secretion pathway protein M, EpsM"/>
    <property type="match status" value="1"/>
</dbReference>
<evidence type="ECO:0000313" key="11">
    <source>
        <dbReference type="EMBL" id="QDA36476.1"/>
    </source>
</evidence>
<reference evidence="12 14" key="1">
    <citation type="submission" date="2019-03" db="EMBL/GenBank/DDBJ databases">
        <authorList>
            <person name="Li J."/>
        </authorList>
    </citation>
    <scope>NUCLEOTIDE SEQUENCE [LARGE SCALE GENOMIC DNA]</scope>
    <source>
        <strain evidence="12 14">3058</strain>
    </source>
</reference>
<evidence type="ECO:0000256" key="10">
    <source>
        <dbReference type="SAM" id="Phobius"/>
    </source>
</evidence>
<dbReference type="Proteomes" id="UP000296374">
    <property type="component" value="Plasmid unnamed4"/>
</dbReference>
<evidence type="ECO:0000313" key="13">
    <source>
        <dbReference type="Proteomes" id="UP000296374"/>
    </source>
</evidence>
<reference evidence="11" key="3">
    <citation type="journal article" date="2020" name="Int. J. Syst. Evol. Microbiol.">
        <title>Paracoccus liaowanqingii sp. nov., isolated from Tibetan antelope (Pantholops hodgsonii).</title>
        <authorList>
            <person name="Li J."/>
            <person name="Lu S."/>
            <person name="Jin D."/>
            <person name="Yang J."/>
            <person name="Lai X.H."/>
            <person name="Huang Y."/>
            <person name="Tian Z."/>
            <person name="Dong K."/>
            <person name="Zhang S."/>
            <person name="Lei W."/>
            <person name="Pu J."/>
            <person name="Zhang G."/>
            <person name="Wu X."/>
            <person name="Huang Y."/>
            <person name="Ren Z."/>
            <person name="Wang S."/>
            <person name="Xu J."/>
        </authorList>
    </citation>
    <scope>NUCLEOTIDE SEQUENCE</scope>
    <source>
        <strain evidence="11">2251</strain>
    </source>
</reference>
<evidence type="ECO:0000256" key="9">
    <source>
        <dbReference type="ARBA" id="ARBA00023136"/>
    </source>
</evidence>
<accession>A0A4Y5SUM8</accession>
<name>A0A4Z1CR23_9RHOB</name>
<comment type="subcellular location">
    <subcellularLocation>
        <location evidence="1">Cell inner membrane</location>
        <topology evidence="1">Single-pass membrane protein</topology>
    </subcellularLocation>
</comment>
<keyword evidence="9 10" id="KW-0472">Membrane</keyword>
<evidence type="ECO:0000256" key="4">
    <source>
        <dbReference type="ARBA" id="ARBA00022475"/>
    </source>
</evidence>
<evidence type="ECO:0000313" key="12">
    <source>
        <dbReference type="EMBL" id="TGN67552.1"/>
    </source>
</evidence>
<evidence type="ECO:0000256" key="7">
    <source>
        <dbReference type="ARBA" id="ARBA00022927"/>
    </source>
</evidence>
<reference evidence="13" key="2">
    <citation type="submission" date="2019-05" db="EMBL/GenBank/DDBJ databases">
        <title>Tamlana fucoidanivorans sp. nov., isolated from the surface of algae collected from Fujian province in China.</title>
        <authorList>
            <person name="Li J."/>
        </authorList>
    </citation>
    <scope>NUCLEOTIDE SEQUENCE [LARGE SCALE GENOMIC DNA]</scope>
    <source>
        <strain evidence="13">2251</strain>
        <plasmid evidence="13">unnamed4</plasmid>
    </source>
</reference>
<keyword evidence="7" id="KW-0653">Protein transport</keyword>
<keyword evidence="5" id="KW-0997">Cell inner membrane</keyword>
<proteinExistence type="inferred from homology"/>
<dbReference type="InterPro" id="IPR023229">
    <property type="entry name" value="T2SS_M_periplasmic_sf"/>
</dbReference>
<evidence type="ECO:0000256" key="3">
    <source>
        <dbReference type="ARBA" id="ARBA00022448"/>
    </source>
</evidence>
<dbReference type="EMBL" id="CP040763">
    <property type="protein sequence ID" value="QDA36476.1"/>
    <property type="molecule type" value="Genomic_DNA"/>
</dbReference>
<evidence type="ECO:0000256" key="5">
    <source>
        <dbReference type="ARBA" id="ARBA00022519"/>
    </source>
</evidence>
<dbReference type="AlphaFoldDB" id="A0A4Z1CR23"/>
<dbReference type="OrthoDB" id="7778866at2"/>
<keyword evidence="11" id="KW-0614">Plasmid</keyword>
<dbReference type="InterPro" id="IPR007690">
    <property type="entry name" value="T2SS_GspM"/>
</dbReference>
<keyword evidence="14" id="KW-1185">Reference proteome</keyword>
<dbReference type="SUPFAM" id="SSF103054">
    <property type="entry name" value="General secretion pathway protein M, EpsM"/>
    <property type="match status" value="1"/>
</dbReference>
<evidence type="ECO:0000256" key="8">
    <source>
        <dbReference type="ARBA" id="ARBA00022989"/>
    </source>
</evidence>
<dbReference type="GO" id="GO:0015628">
    <property type="term" value="P:protein secretion by the type II secretion system"/>
    <property type="evidence" value="ECO:0007669"/>
    <property type="project" value="InterPro"/>
</dbReference>
<gene>
    <name evidence="11" type="ORF">E4191_20465</name>
    <name evidence="12" type="ORF">E4L95_04530</name>
</gene>
<dbReference type="Pfam" id="PF04612">
    <property type="entry name" value="T2SSM"/>
    <property type="match status" value="1"/>
</dbReference>
<protein>
    <submittedName>
        <fullName evidence="12">Type II secretion system protein M</fullName>
    </submittedName>
</protein>
<dbReference type="Proteomes" id="UP000297972">
    <property type="component" value="Unassembled WGS sequence"/>
</dbReference>
<geneLocation type="plasmid" evidence="11 13">
    <name>unnamed4</name>
</geneLocation>